<evidence type="ECO:0000259" key="4">
    <source>
        <dbReference type="SMART" id="SM00646"/>
    </source>
</evidence>
<dbReference type="OrthoDB" id="9806267at2"/>
<evidence type="ECO:0000256" key="2">
    <source>
        <dbReference type="ARBA" id="ARBA00011901"/>
    </source>
</evidence>
<dbReference type="SMART" id="SM00646">
    <property type="entry name" value="Ami_3"/>
    <property type="match status" value="1"/>
</dbReference>
<proteinExistence type="predicted"/>
<gene>
    <name evidence="5" type="ORF">SAMN05192540_0006</name>
</gene>
<dbReference type="Proteomes" id="UP000183038">
    <property type="component" value="Unassembled WGS sequence"/>
</dbReference>
<evidence type="ECO:0000256" key="1">
    <source>
        <dbReference type="ARBA" id="ARBA00001561"/>
    </source>
</evidence>
<protein>
    <recommendedName>
        <fullName evidence="2">N-acetylmuramoyl-L-alanine amidase</fullName>
        <ecNumber evidence="2">3.5.1.28</ecNumber>
    </recommendedName>
</protein>
<dbReference type="SUPFAM" id="SSF53187">
    <property type="entry name" value="Zn-dependent exopeptidases"/>
    <property type="match status" value="1"/>
</dbReference>
<dbReference type="Gene3D" id="3.40.630.40">
    <property type="entry name" value="Zn-dependent exopeptidases"/>
    <property type="match status" value="1"/>
</dbReference>
<dbReference type="EMBL" id="FNTB01000001">
    <property type="protein sequence ID" value="SEB39366.1"/>
    <property type="molecule type" value="Genomic_DNA"/>
</dbReference>
<feature type="domain" description="MurNAc-LAA" evidence="4">
    <location>
        <begin position="105"/>
        <end position="221"/>
    </location>
</feature>
<dbReference type="GO" id="GO:0009253">
    <property type="term" value="P:peptidoglycan catabolic process"/>
    <property type="evidence" value="ECO:0007669"/>
    <property type="project" value="InterPro"/>
</dbReference>
<dbReference type="CDD" id="cd02696">
    <property type="entry name" value="MurNAc-LAA"/>
    <property type="match status" value="1"/>
</dbReference>
<dbReference type="GO" id="GO:0030288">
    <property type="term" value="C:outer membrane-bounded periplasmic space"/>
    <property type="evidence" value="ECO:0007669"/>
    <property type="project" value="TreeGrafter"/>
</dbReference>
<reference evidence="5 6" key="1">
    <citation type="submission" date="2016-10" db="EMBL/GenBank/DDBJ databases">
        <authorList>
            <person name="de Groot N.N."/>
        </authorList>
    </citation>
    <scope>NUCLEOTIDE SEQUENCE [LARGE SCALE GENOMIC DNA]</scope>
    <source>
        <strain evidence="5 6">MAR_2009_71</strain>
    </source>
</reference>
<dbReference type="Pfam" id="PF01520">
    <property type="entry name" value="Amidase_3"/>
    <property type="match status" value="1"/>
</dbReference>
<organism evidence="5 6">
    <name type="scientific">Maribacter dokdonensis</name>
    <dbReference type="NCBI Taxonomy" id="320912"/>
    <lineage>
        <taxon>Bacteria</taxon>
        <taxon>Pseudomonadati</taxon>
        <taxon>Bacteroidota</taxon>
        <taxon>Flavobacteriia</taxon>
        <taxon>Flavobacteriales</taxon>
        <taxon>Flavobacteriaceae</taxon>
        <taxon>Maribacter</taxon>
    </lineage>
</organism>
<dbReference type="EC" id="3.5.1.28" evidence="2"/>
<comment type="catalytic activity">
    <reaction evidence="1">
        <text>Hydrolyzes the link between N-acetylmuramoyl residues and L-amino acid residues in certain cell-wall glycopeptides.</text>
        <dbReference type="EC" id="3.5.1.28"/>
    </reaction>
</comment>
<dbReference type="GO" id="GO:0008745">
    <property type="term" value="F:N-acetylmuramoyl-L-alanine amidase activity"/>
    <property type="evidence" value="ECO:0007669"/>
    <property type="project" value="UniProtKB-EC"/>
</dbReference>
<dbReference type="InterPro" id="IPR050695">
    <property type="entry name" value="N-acetylmuramoyl_amidase_3"/>
</dbReference>
<dbReference type="InterPro" id="IPR002508">
    <property type="entry name" value="MurNAc-LAA_cat"/>
</dbReference>
<evidence type="ECO:0000313" key="6">
    <source>
        <dbReference type="Proteomes" id="UP000183038"/>
    </source>
</evidence>
<name>A0A1H4J0B7_9FLAO</name>
<evidence type="ECO:0000313" key="5">
    <source>
        <dbReference type="EMBL" id="SEB39366.1"/>
    </source>
</evidence>
<dbReference type="PANTHER" id="PTHR30404">
    <property type="entry name" value="N-ACETYLMURAMOYL-L-ALANINE AMIDASE"/>
    <property type="match status" value="1"/>
</dbReference>
<sequence>MLITFKFLRWGSLRNVKLWLCPPQVFVILMLQGYQVFAQQKVIVIDPGHGGKDPGAIGINQLQEKKVVLDIAMEILKLNKTIFENRFDIYLTRYKDTLISLTDRTKLAKALNANVFISLHCNYSDNPKARGLEVYVGKNESRKVKNSFSLAYQLQYQVKKRLGFDSRDVKFANFQVLRENIDICPSLLLEFGFLSNKEENEYYTKSSAIRAVALVIFECLIKI</sequence>
<accession>A0A1H4J0B7</accession>
<dbReference type="PANTHER" id="PTHR30404:SF0">
    <property type="entry name" value="N-ACETYLMURAMOYL-L-ALANINE AMIDASE AMIC"/>
    <property type="match status" value="1"/>
</dbReference>
<keyword evidence="3" id="KW-0378">Hydrolase</keyword>
<evidence type="ECO:0000256" key="3">
    <source>
        <dbReference type="ARBA" id="ARBA00022801"/>
    </source>
</evidence>
<dbReference type="AlphaFoldDB" id="A0A1H4J0B7"/>